<feature type="non-terminal residue" evidence="5">
    <location>
        <position position="1"/>
    </location>
</feature>
<dbReference type="PANTHER" id="PTHR43180:SF33">
    <property type="entry name" value="15-HYDROXYPROSTAGLANDIN DEHYDROGENASE [NAD(+)]-LIKE"/>
    <property type="match status" value="1"/>
</dbReference>
<dbReference type="Gene3D" id="3.40.50.720">
    <property type="entry name" value="NAD(P)-binding Rossmann-like Domain"/>
    <property type="match status" value="2"/>
</dbReference>
<dbReference type="InterPro" id="IPR020904">
    <property type="entry name" value="Sc_DH/Rdtase_CS"/>
</dbReference>
<evidence type="ECO:0000256" key="3">
    <source>
        <dbReference type="ARBA" id="ARBA00023002"/>
    </source>
</evidence>
<dbReference type="AlphaFoldDB" id="A0A8H3VWB4"/>
<keyword evidence="2" id="KW-0521">NADP</keyword>
<proteinExistence type="inferred from homology"/>
<keyword evidence="6" id="KW-1185">Reference proteome</keyword>
<dbReference type="InterPro" id="IPR002347">
    <property type="entry name" value="SDR_fam"/>
</dbReference>
<accession>A0A8H3VWB4</accession>
<dbReference type="Pfam" id="PF00106">
    <property type="entry name" value="adh_short"/>
    <property type="match status" value="1"/>
</dbReference>
<evidence type="ECO:0000313" key="6">
    <source>
        <dbReference type="Proteomes" id="UP000434172"/>
    </source>
</evidence>
<dbReference type="SUPFAM" id="SSF51735">
    <property type="entry name" value="NAD(P)-binding Rossmann-fold domains"/>
    <property type="match status" value="2"/>
</dbReference>
<evidence type="ECO:0000259" key="4">
    <source>
        <dbReference type="Pfam" id="PF13460"/>
    </source>
</evidence>
<evidence type="ECO:0000256" key="2">
    <source>
        <dbReference type="ARBA" id="ARBA00022857"/>
    </source>
</evidence>
<dbReference type="PRINTS" id="PR00081">
    <property type="entry name" value="GDHRDH"/>
</dbReference>
<comment type="caution">
    <text evidence="5">The sequence shown here is derived from an EMBL/GenBank/DDBJ whole genome shotgun (WGS) entry which is preliminary data.</text>
</comment>
<name>A0A8H3VWB4_9PEZI</name>
<dbReference type="Proteomes" id="UP000434172">
    <property type="component" value="Unassembled WGS sequence"/>
</dbReference>
<keyword evidence="3" id="KW-0560">Oxidoreductase</keyword>
<evidence type="ECO:0000256" key="1">
    <source>
        <dbReference type="ARBA" id="ARBA00006484"/>
    </source>
</evidence>
<comment type="similarity">
    <text evidence="1">Belongs to the short-chain dehydrogenases/reductases (SDR) family.</text>
</comment>
<organism evidence="5 6">
    <name type="scientific">Colletotrichum asianum</name>
    <dbReference type="NCBI Taxonomy" id="702518"/>
    <lineage>
        <taxon>Eukaryota</taxon>
        <taxon>Fungi</taxon>
        <taxon>Dikarya</taxon>
        <taxon>Ascomycota</taxon>
        <taxon>Pezizomycotina</taxon>
        <taxon>Sordariomycetes</taxon>
        <taxon>Hypocreomycetidae</taxon>
        <taxon>Glomerellales</taxon>
        <taxon>Glomerellaceae</taxon>
        <taxon>Colletotrichum</taxon>
        <taxon>Colletotrichum gloeosporioides species complex</taxon>
    </lineage>
</organism>
<dbReference type="PROSITE" id="PS00061">
    <property type="entry name" value="ADH_SHORT"/>
    <property type="match status" value="1"/>
</dbReference>
<dbReference type="PANTHER" id="PTHR43180">
    <property type="entry name" value="3-OXOACYL-(ACYL-CARRIER-PROTEIN) REDUCTASE (AFU_ORTHOLOGUE AFUA_6G11210)"/>
    <property type="match status" value="1"/>
</dbReference>
<dbReference type="EMBL" id="WOWK01000211">
    <property type="protein sequence ID" value="KAF0315329.1"/>
    <property type="molecule type" value="Genomic_DNA"/>
</dbReference>
<feature type="domain" description="NAD(P)-binding" evidence="4">
    <location>
        <begin position="17"/>
        <end position="125"/>
    </location>
</feature>
<dbReference type="InterPro" id="IPR036291">
    <property type="entry name" value="NAD(P)-bd_dom_sf"/>
</dbReference>
<sequence length="380" mass="42245">MLEERRPLIVGVIGPAGFGGSYLCVELINRGHRVIGISRNPQKLGSHKRYEPRNIDLEQATEADIYGVIKDLDVVVSEYGPHTGGHQAMQYMPFIEMIRKIVLAVKRAETNYFVMVGGTGSLHVPHEDGICVADSKDFFLAYRRGISDSHAHVTYMEGRLGPLGTALRAYRDARLLMTTYIINDGEFEKLQNKVILVTGGAAGIGRAIVTLAHENGAKVAFCDVDEARGKQVGQELDANVFFKRCDVFDWDELLHFFQETVSKFGRIDTVIANAAINKLETLDEPIDDDLLHLKKPDLSVLNVNIAATWYVTKCAISFFRMHPEIPSQLVLFGSAASIWDTPPLYTYCASKGAVLGLMRSLRTQLPKMNISVNMIAPWMT</sequence>
<gene>
    <name evidence="5" type="ORF">GQ607_017437</name>
</gene>
<dbReference type="Pfam" id="PF13460">
    <property type="entry name" value="NAD_binding_10"/>
    <property type="match status" value="1"/>
</dbReference>
<dbReference type="OrthoDB" id="5371740at2759"/>
<evidence type="ECO:0000313" key="5">
    <source>
        <dbReference type="EMBL" id="KAF0315329.1"/>
    </source>
</evidence>
<protein>
    <submittedName>
        <fullName evidence="5">Nad-dependent epimerase dehydratase</fullName>
    </submittedName>
</protein>
<reference evidence="5 6" key="1">
    <citation type="submission" date="2019-12" db="EMBL/GenBank/DDBJ databases">
        <title>A genome sequence resource for the geographically widespread anthracnose pathogen Colletotrichum asianum.</title>
        <authorList>
            <person name="Meng Y."/>
        </authorList>
    </citation>
    <scope>NUCLEOTIDE SEQUENCE [LARGE SCALE GENOMIC DNA]</scope>
    <source>
        <strain evidence="5 6">ICMP 18580</strain>
    </source>
</reference>
<dbReference type="GO" id="GO:0016491">
    <property type="term" value="F:oxidoreductase activity"/>
    <property type="evidence" value="ECO:0007669"/>
    <property type="project" value="UniProtKB-KW"/>
</dbReference>
<dbReference type="InterPro" id="IPR016040">
    <property type="entry name" value="NAD(P)-bd_dom"/>
</dbReference>